<gene>
    <name evidence="1" type="ORF">FWK35_00032987</name>
</gene>
<evidence type="ECO:0000313" key="2">
    <source>
        <dbReference type="Proteomes" id="UP000478052"/>
    </source>
</evidence>
<comment type="caution">
    <text evidence="1">The sequence shown here is derived from an EMBL/GenBank/DDBJ whole genome shotgun (WGS) entry which is preliminary data.</text>
</comment>
<name>A0A6G0VTU9_APHCR</name>
<dbReference type="AlphaFoldDB" id="A0A6G0VTU9"/>
<reference evidence="1 2" key="1">
    <citation type="submission" date="2019-08" db="EMBL/GenBank/DDBJ databases">
        <title>Whole genome of Aphis craccivora.</title>
        <authorList>
            <person name="Voronova N.V."/>
            <person name="Shulinski R.S."/>
            <person name="Bandarenka Y.V."/>
            <person name="Zhorov D.G."/>
            <person name="Warner D."/>
        </authorList>
    </citation>
    <scope>NUCLEOTIDE SEQUENCE [LARGE SCALE GENOMIC DNA]</scope>
    <source>
        <strain evidence="1">180601</strain>
        <tissue evidence="1">Whole Body</tissue>
    </source>
</reference>
<sequence length="178" mass="20206">MKNIDSAATTTIIIMAITRGRTLLGGELIIDNTFIMYNLVIKYGFQSIIPNFIFPNNKGGHVFNVEEHRLVLLFDKQLDDARNLKYASCQCPAGSGKDGTSKTDEPQQWGKASKMGEKMYNKGKQISELFLPKRLKLDIKSLTHNELIQHHNLLKIPCTLSLNLIQEKRTDIERTCQN</sequence>
<accession>A0A6G0VTU9</accession>
<feature type="non-terminal residue" evidence="1">
    <location>
        <position position="178"/>
    </location>
</feature>
<protein>
    <submittedName>
        <fullName evidence="1">Uncharacterized protein</fullName>
    </submittedName>
</protein>
<dbReference type="EMBL" id="VUJU01011951">
    <property type="protein sequence ID" value="KAF0709290.1"/>
    <property type="molecule type" value="Genomic_DNA"/>
</dbReference>
<evidence type="ECO:0000313" key="1">
    <source>
        <dbReference type="EMBL" id="KAF0709290.1"/>
    </source>
</evidence>
<dbReference type="Proteomes" id="UP000478052">
    <property type="component" value="Unassembled WGS sequence"/>
</dbReference>
<proteinExistence type="predicted"/>
<organism evidence="1 2">
    <name type="scientific">Aphis craccivora</name>
    <name type="common">Cowpea aphid</name>
    <dbReference type="NCBI Taxonomy" id="307492"/>
    <lineage>
        <taxon>Eukaryota</taxon>
        <taxon>Metazoa</taxon>
        <taxon>Ecdysozoa</taxon>
        <taxon>Arthropoda</taxon>
        <taxon>Hexapoda</taxon>
        <taxon>Insecta</taxon>
        <taxon>Pterygota</taxon>
        <taxon>Neoptera</taxon>
        <taxon>Paraneoptera</taxon>
        <taxon>Hemiptera</taxon>
        <taxon>Sternorrhyncha</taxon>
        <taxon>Aphidomorpha</taxon>
        <taxon>Aphidoidea</taxon>
        <taxon>Aphididae</taxon>
        <taxon>Aphidini</taxon>
        <taxon>Aphis</taxon>
        <taxon>Aphis</taxon>
    </lineage>
</organism>
<keyword evidence="2" id="KW-1185">Reference proteome</keyword>